<name>A0A2T7PG66_POMCA</name>
<dbReference type="AlphaFoldDB" id="A0A2T7PG66"/>
<feature type="signal peptide" evidence="1">
    <location>
        <begin position="1"/>
        <end position="21"/>
    </location>
</feature>
<accession>A0A2T7PG66</accession>
<proteinExistence type="predicted"/>
<reference evidence="2 3" key="1">
    <citation type="submission" date="2018-04" db="EMBL/GenBank/DDBJ databases">
        <title>The genome of golden apple snail Pomacea canaliculata provides insight into stress tolerance and invasive adaptation.</title>
        <authorList>
            <person name="Liu C."/>
            <person name="Liu B."/>
            <person name="Ren Y."/>
            <person name="Zhang Y."/>
            <person name="Wang H."/>
            <person name="Li S."/>
            <person name="Jiang F."/>
            <person name="Yin L."/>
            <person name="Zhang G."/>
            <person name="Qian W."/>
            <person name="Fan W."/>
        </authorList>
    </citation>
    <scope>NUCLEOTIDE SEQUENCE [LARGE SCALE GENOMIC DNA]</scope>
    <source>
        <strain evidence="2">SZHN2017</strain>
        <tissue evidence="2">Muscle</tissue>
    </source>
</reference>
<evidence type="ECO:0000313" key="3">
    <source>
        <dbReference type="Proteomes" id="UP000245119"/>
    </source>
</evidence>
<feature type="chain" id="PRO_5015643825" evidence="1">
    <location>
        <begin position="22"/>
        <end position="93"/>
    </location>
</feature>
<protein>
    <submittedName>
        <fullName evidence="2">Uncharacterized protein</fullName>
    </submittedName>
</protein>
<keyword evidence="1" id="KW-0732">Signal</keyword>
<comment type="caution">
    <text evidence="2">The sequence shown here is derived from an EMBL/GenBank/DDBJ whole genome shotgun (WGS) entry which is preliminary data.</text>
</comment>
<dbReference type="EMBL" id="PZQS01000004">
    <property type="protein sequence ID" value="PVD32412.1"/>
    <property type="molecule type" value="Genomic_DNA"/>
</dbReference>
<evidence type="ECO:0000313" key="2">
    <source>
        <dbReference type="EMBL" id="PVD32412.1"/>
    </source>
</evidence>
<gene>
    <name evidence="2" type="ORF">C0Q70_07846</name>
</gene>
<evidence type="ECO:0000256" key="1">
    <source>
        <dbReference type="SAM" id="SignalP"/>
    </source>
</evidence>
<sequence>MEKTAMIVIATVLLLTVGSLAELPGGADGPDNNSVSILPLLMLMEKCHHFTGGGIAIRLPEEALNMQSHSINRCTCRRLCQALPLAADMDTGV</sequence>
<organism evidence="2 3">
    <name type="scientific">Pomacea canaliculata</name>
    <name type="common">Golden apple snail</name>
    <dbReference type="NCBI Taxonomy" id="400727"/>
    <lineage>
        <taxon>Eukaryota</taxon>
        <taxon>Metazoa</taxon>
        <taxon>Spiralia</taxon>
        <taxon>Lophotrochozoa</taxon>
        <taxon>Mollusca</taxon>
        <taxon>Gastropoda</taxon>
        <taxon>Caenogastropoda</taxon>
        <taxon>Architaenioglossa</taxon>
        <taxon>Ampullarioidea</taxon>
        <taxon>Ampullariidae</taxon>
        <taxon>Pomacea</taxon>
    </lineage>
</organism>
<keyword evidence="3" id="KW-1185">Reference proteome</keyword>
<dbReference type="Proteomes" id="UP000245119">
    <property type="component" value="Linkage Group LG4"/>
</dbReference>